<feature type="compositionally biased region" description="Polar residues" evidence="1">
    <location>
        <begin position="601"/>
        <end position="615"/>
    </location>
</feature>
<feature type="region of interest" description="Disordered" evidence="1">
    <location>
        <begin position="588"/>
        <end position="615"/>
    </location>
</feature>
<feature type="compositionally biased region" description="Polar residues" evidence="1">
    <location>
        <begin position="849"/>
        <end position="859"/>
    </location>
</feature>
<organism evidence="3 4">
    <name type="scientific">Cryoendolithus antarcticus</name>
    <dbReference type="NCBI Taxonomy" id="1507870"/>
    <lineage>
        <taxon>Eukaryota</taxon>
        <taxon>Fungi</taxon>
        <taxon>Dikarya</taxon>
        <taxon>Ascomycota</taxon>
        <taxon>Pezizomycotina</taxon>
        <taxon>Dothideomycetes</taxon>
        <taxon>Dothideomycetidae</taxon>
        <taxon>Cladosporiales</taxon>
        <taxon>Cladosporiaceae</taxon>
        <taxon>Cryoendolithus</taxon>
    </lineage>
</organism>
<keyword evidence="4" id="KW-1185">Reference proteome</keyword>
<feature type="compositionally biased region" description="Polar residues" evidence="1">
    <location>
        <begin position="1"/>
        <end position="10"/>
    </location>
</feature>
<feature type="region of interest" description="Disordered" evidence="1">
    <location>
        <begin position="1"/>
        <end position="32"/>
    </location>
</feature>
<accession>A0A1V8T7R8</accession>
<evidence type="ECO:0000259" key="2">
    <source>
        <dbReference type="Pfam" id="PF26013"/>
    </source>
</evidence>
<name>A0A1V8T7R8_9PEZI</name>
<dbReference type="PANTHER" id="PTHR39601:SF1">
    <property type="entry name" value="CHORIOGENIN HMINOR"/>
    <property type="match status" value="1"/>
</dbReference>
<comment type="caution">
    <text evidence="3">The sequence shown here is derived from an EMBL/GenBank/DDBJ whole genome shotgun (WGS) entry which is preliminary data.</text>
</comment>
<dbReference type="OrthoDB" id="4114825at2759"/>
<feature type="domain" description="DUF8004" evidence="2">
    <location>
        <begin position="178"/>
        <end position="268"/>
    </location>
</feature>
<dbReference type="InParanoid" id="A0A1V8T7R8"/>
<dbReference type="AlphaFoldDB" id="A0A1V8T7R8"/>
<gene>
    <name evidence="3" type="ORF">B0A48_07142</name>
</gene>
<reference evidence="4" key="1">
    <citation type="submission" date="2017-03" db="EMBL/GenBank/DDBJ databases">
        <title>Genomes of endolithic fungi from Antarctica.</title>
        <authorList>
            <person name="Coleine C."/>
            <person name="Masonjones S."/>
            <person name="Stajich J.E."/>
        </authorList>
    </citation>
    <scope>NUCLEOTIDE SEQUENCE [LARGE SCALE GENOMIC DNA]</scope>
    <source>
        <strain evidence="4">CCFEE 5527</strain>
    </source>
</reference>
<dbReference type="EMBL" id="NAJO01000014">
    <property type="protein sequence ID" value="OQO07445.1"/>
    <property type="molecule type" value="Genomic_DNA"/>
</dbReference>
<feature type="compositionally biased region" description="Polar residues" evidence="1">
    <location>
        <begin position="508"/>
        <end position="517"/>
    </location>
</feature>
<sequence>MSTENRQSMDSRPTSSRGSSRTRRFNPTGRTSLHWDSLRRDHELWQEDGDCFVHFYARGSSQRGPSLKIPFAAVQASRSSYLLNTCLLVKHDKPRGVDSDSSDSGYESPLRSSRRFELYLPASADLTRDQTYTYHVTTRNYFAYLTGQQALVGEKLGTALADLWDRVKAWEHGSDSTTKLLEFCELQGYMHLAENTQYATAVLNLAERARLRDLWVHAFVHCVGMHDRLDWSPEFDSLSNVTKAMVKRASLEMDLHIARVIRAFGSFLEEALGAEHLGLSKASRDHLDRFRSFLHGHYLEQLGYFPPSTSDPFDKDMWMNMYQDFHALYKYLVDVDSVDDMASTLNTSGGVCVFQNVKAFDLRHGYDPLPHPQPLLPQAEAPRRIIDAQRTLRTFKLGRGDAAPALKPKTTPKLALATATNTLDERLMALPIIQEYQRFERQKLEDKLSPAEARKVRWLLIYGVLQMLISITRAPPEVKDVEAASYPLCVLTTGGPPWEDDEDDASERPSTAPTTPQGLALPSDESERLSIHPDCEADNAEDYFSLSRKNSGMALDKMAPPPLRITVPVSRRLSIRSGMNSSVSALQRSVTGSFARRNSNRKSVQSSPMTPPRKTTSYCEIMVEGYGNGTSTEDEDTSSEFAMPLEEFHIHRRPSNAFADFDFGLGNVPEDDVLATPHEARHARGGSDSQKSMFAIEPILEDFQLDAAPFPRDSYVSTDTMSSASSISNADSTALSEICSSTRSSYAPTCDTLNTDLTVPMFATQTTLDLDRKLSAVHSRHRMTTRSTREESQSSFGVSTVCSSLSVGCYAPRGLPVSVYKPSGMPTERVAAAPVVSRFAVETRRRSGSVDSHASSQYPDASLQADEIAEEELRGRRRSRAMDGLKKFSFNL</sequence>
<evidence type="ECO:0000313" key="4">
    <source>
        <dbReference type="Proteomes" id="UP000192596"/>
    </source>
</evidence>
<evidence type="ECO:0000313" key="3">
    <source>
        <dbReference type="EMBL" id="OQO07445.1"/>
    </source>
</evidence>
<dbReference type="InterPro" id="IPR058317">
    <property type="entry name" value="DUF8004"/>
</dbReference>
<dbReference type="STRING" id="1507870.A0A1V8T7R8"/>
<dbReference type="PANTHER" id="PTHR39601">
    <property type="entry name" value="CHORIOGENIN HMINOR"/>
    <property type="match status" value="1"/>
</dbReference>
<protein>
    <recommendedName>
        <fullName evidence="2">DUF8004 domain-containing protein</fullName>
    </recommendedName>
</protein>
<evidence type="ECO:0000256" key="1">
    <source>
        <dbReference type="SAM" id="MobiDB-lite"/>
    </source>
</evidence>
<dbReference type="Proteomes" id="UP000192596">
    <property type="component" value="Unassembled WGS sequence"/>
</dbReference>
<proteinExistence type="predicted"/>
<feature type="region of interest" description="Disordered" evidence="1">
    <location>
        <begin position="492"/>
        <end position="527"/>
    </location>
</feature>
<feature type="region of interest" description="Disordered" evidence="1">
    <location>
        <begin position="844"/>
        <end position="867"/>
    </location>
</feature>
<dbReference type="Pfam" id="PF26013">
    <property type="entry name" value="DUF8004"/>
    <property type="match status" value="1"/>
</dbReference>